<evidence type="ECO:0000256" key="4">
    <source>
        <dbReference type="SAM" id="MobiDB-lite"/>
    </source>
</evidence>
<keyword evidence="3" id="KW-0804">Transcription</keyword>
<dbReference type="EMBL" id="PVZC01000002">
    <property type="protein sequence ID" value="PRY00572.1"/>
    <property type="molecule type" value="Genomic_DNA"/>
</dbReference>
<evidence type="ECO:0000259" key="5">
    <source>
        <dbReference type="PROSITE" id="PS51118"/>
    </source>
</evidence>
<keyword evidence="2" id="KW-0238">DNA-binding</keyword>
<dbReference type="GO" id="GO:0003677">
    <property type="term" value="F:DNA binding"/>
    <property type="evidence" value="ECO:0007669"/>
    <property type="project" value="UniProtKB-KW"/>
</dbReference>
<dbReference type="Pfam" id="PF01638">
    <property type="entry name" value="HxlR"/>
    <property type="match status" value="1"/>
</dbReference>
<name>A0A2T0Q9T4_9ACTN</name>
<evidence type="ECO:0000313" key="6">
    <source>
        <dbReference type="EMBL" id="PRY00572.1"/>
    </source>
</evidence>
<dbReference type="OrthoDB" id="3526217at2"/>
<evidence type="ECO:0000256" key="2">
    <source>
        <dbReference type="ARBA" id="ARBA00023125"/>
    </source>
</evidence>
<keyword evidence="7" id="KW-1185">Reference proteome</keyword>
<organism evidence="6 7">
    <name type="scientific">Allonocardiopsis opalescens</name>
    <dbReference type="NCBI Taxonomy" id="1144618"/>
    <lineage>
        <taxon>Bacteria</taxon>
        <taxon>Bacillati</taxon>
        <taxon>Actinomycetota</taxon>
        <taxon>Actinomycetes</taxon>
        <taxon>Streptosporangiales</taxon>
        <taxon>Allonocardiopsis</taxon>
    </lineage>
</organism>
<dbReference type="AlphaFoldDB" id="A0A2T0Q9T4"/>
<comment type="caution">
    <text evidence="6">The sequence shown here is derived from an EMBL/GenBank/DDBJ whole genome shotgun (WGS) entry which is preliminary data.</text>
</comment>
<reference evidence="6 7" key="1">
    <citation type="submission" date="2018-03" db="EMBL/GenBank/DDBJ databases">
        <title>Genomic Encyclopedia of Archaeal and Bacterial Type Strains, Phase II (KMG-II): from individual species to whole genera.</title>
        <authorList>
            <person name="Goeker M."/>
        </authorList>
    </citation>
    <scope>NUCLEOTIDE SEQUENCE [LARGE SCALE GENOMIC DNA]</scope>
    <source>
        <strain evidence="6 7">DSM 45601</strain>
    </source>
</reference>
<dbReference type="InterPro" id="IPR036388">
    <property type="entry name" value="WH-like_DNA-bd_sf"/>
</dbReference>
<keyword evidence="1" id="KW-0805">Transcription regulation</keyword>
<dbReference type="InterPro" id="IPR036390">
    <property type="entry name" value="WH_DNA-bd_sf"/>
</dbReference>
<evidence type="ECO:0000256" key="1">
    <source>
        <dbReference type="ARBA" id="ARBA00023015"/>
    </source>
</evidence>
<feature type="region of interest" description="Disordered" evidence="4">
    <location>
        <begin position="142"/>
        <end position="178"/>
    </location>
</feature>
<accession>A0A2T0Q9T4</accession>
<protein>
    <submittedName>
        <fullName evidence="6">HxlR family transcriptional regulator</fullName>
    </submittedName>
</protein>
<dbReference type="RefSeq" id="WP_106242176.1">
    <property type="nucleotide sequence ID" value="NZ_PVZC01000002.1"/>
</dbReference>
<dbReference type="PANTHER" id="PTHR33204:SF18">
    <property type="entry name" value="TRANSCRIPTIONAL REGULATORY PROTEIN"/>
    <property type="match status" value="1"/>
</dbReference>
<dbReference type="SUPFAM" id="SSF46785">
    <property type="entry name" value="Winged helix' DNA-binding domain"/>
    <property type="match status" value="1"/>
</dbReference>
<sequence>MDWGDVDSRACSVARALEVVGERWSLLIVRDVFNGIRRFDELRDHLGVARNVLSQRLRTLVGARVLDRVPYREGRQRRRFEYRLTERGRELVPVLLALMAWGDRNLAGGEGPPVLAEHLDCGKRVRMVPVCGAGHVLGSASDLVFTPGPGARKSERPAVRPDEPERRSSPSRTVLPWS</sequence>
<dbReference type="Proteomes" id="UP000237846">
    <property type="component" value="Unassembled WGS sequence"/>
</dbReference>
<dbReference type="InterPro" id="IPR002577">
    <property type="entry name" value="HTH_HxlR"/>
</dbReference>
<proteinExistence type="predicted"/>
<feature type="compositionally biased region" description="Basic and acidic residues" evidence="4">
    <location>
        <begin position="152"/>
        <end position="168"/>
    </location>
</feature>
<evidence type="ECO:0000256" key="3">
    <source>
        <dbReference type="ARBA" id="ARBA00023163"/>
    </source>
</evidence>
<gene>
    <name evidence="6" type="ORF">CLV72_102203</name>
</gene>
<dbReference type="PROSITE" id="PS51118">
    <property type="entry name" value="HTH_HXLR"/>
    <property type="match status" value="1"/>
</dbReference>
<evidence type="ECO:0000313" key="7">
    <source>
        <dbReference type="Proteomes" id="UP000237846"/>
    </source>
</evidence>
<feature type="domain" description="HTH hxlR-type" evidence="5">
    <location>
        <begin position="11"/>
        <end position="110"/>
    </location>
</feature>
<dbReference type="Gene3D" id="1.10.10.10">
    <property type="entry name" value="Winged helix-like DNA-binding domain superfamily/Winged helix DNA-binding domain"/>
    <property type="match status" value="1"/>
</dbReference>
<dbReference type="PANTHER" id="PTHR33204">
    <property type="entry name" value="TRANSCRIPTIONAL REGULATOR, MARR FAMILY"/>
    <property type="match status" value="1"/>
</dbReference>